<evidence type="ECO:0000256" key="1">
    <source>
        <dbReference type="SAM" id="MobiDB-lite"/>
    </source>
</evidence>
<reference evidence="2 3" key="1">
    <citation type="submission" date="2019-10" db="EMBL/GenBank/DDBJ databases">
        <authorList>
            <person name="Palmer J.M."/>
        </authorList>
    </citation>
    <scope>NUCLEOTIDE SEQUENCE [LARGE SCALE GENOMIC DNA]</scope>
    <source>
        <strain evidence="2 3">TWF506</strain>
    </source>
</reference>
<evidence type="ECO:0000313" key="3">
    <source>
        <dbReference type="Proteomes" id="UP001307849"/>
    </source>
</evidence>
<feature type="compositionally biased region" description="Acidic residues" evidence="1">
    <location>
        <begin position="353"/>
        <end position="378"/>
    </location>
</feature>
<comment type="caution">
    <text evidence="2">The sequence shown here is derived from an EMBL/GenBank/DDBJ whole genome shotgun (WGS) entry which is preliminary data.</text>
</comment>
<dbReference type="EMBL" id="JAVHJM010000010">
    <property type="protein sequence ID" value="KAK6504379.1"/>
    <property type="molecule type" value="Genomic_DNA"/>
</dbReference>
<feature type="region of interest" description="Disordered" evidence="1">
    <location>
        <begin position="329"/>
        <end position="388"/>
    </location>
</feature>
<dbReference type="Proteomes" id="UP001307849">
    <property type="component" value="Unassembled WGS sequence"/>
</dbReference>
<name>A0AAN8N4P6_9PEZI</name>
<evidence type="ECO:0000313" key="2">
    <source>
        <dbReference type="EMBL" id="KAK6504379.1"/>
    </source>
</evidence>
<dbReference type="AlphaFoldDB" id="A0AAN8N4P6"/>
<keyword evidence="3" id="KW-1185">Reference proteome</keyword>
<organism evidence="2 3">
    <name type="scientific">Arthrobotrys conoides</name>
    <dbReference type="NCBI Taxonomy" id="74498"/>
    <lineage>
        <taxon>Eukaryota</taxon>
        <taxon>Fungi</taxon>
        <taxon>Dikarya</taxon>
        <taxon>Ascomycota</taxon>
        <taxon>Pezizomycotina</taxon>
        <taxon>Orbiliomycetes</taxon>
        <taxon>Orbiliales</taxon>
        <taxon>Orbiliaceae</taxon>
        <taxon>Arthrobotrys</taxon>
    </lineage>
</organism>
<gene>
    <name evidence="2" type="ORF">TWF506_002580</name>
</gene>
<sequence>MFTLDTLLDLYSAVSIFPSLRSLTVQIFSYWILERNAYYTLFRILSTLPFYNDIDDLAFIWFGTEAEWYNDIEKYRLLPETEKSTVKLYDWTMKQYPKARELLGPLIPEDQFPKKMGDLRLPKNLQAYRTNLGPAANDFDSHFLPVVNSASIQTLAIHKVAYPLKIAFDFPTVKNLTLNLDYKLIYRPEGFEVLKYRFPNLESLRIIKATWTQSVRYIFCFPNMPMITQLDIPWPGSTPHKYKIDALEHFLSPMLNERNQRNLERCTFRGTTCSIAGPVPVIATCTISKSKELDINISSNVWEFQWEGDIDFDQMEKDWKDWEALERQEDLDSDYVPSEGEEPGSSVSLNEADQGEYIDLGDGDSEFSGDSEYPETGDELYPVDTDEE</sequence>
<protein>
    <submittedName>
        <fullName evidence="2">Uncharacterized protein</fullName>
    </submittedName>
</protein>
<proteinExistence type="predicted"/>
<accession>A0AAN8N4P6</accession>